<dbReference type="AlphaFoldDB" id="A0A6B0YY20"/>
<dbReference type="EMBL" id="VXRG01000130">
    <property type="protein sequence ID" value="MXY94869.1"/>
    <property type="molecule type" value="Genomic_DNA"/>
</dbReference>
<comment type="caution">
    <text evidence="1">The sequence shown here is derived from an EMBL/GenBank/DDBJ whole genome shotgun (WGS) entry which is preliminary data.</text>
</comment>
<organism evidence="1">
    <name type="scientific">Caldilineaceae bacterium SB0664_bin_27</name>
    <dbReference type="NCBI Taxonomy" id="2605260"/>
    <lineage>
        <taxon>Bacteria</taxon>
        <taxon>Bacillati</taxon>
        <taxon>Chloroflexota</taxon>
        <taxon>Caldilineae</taxon>
        <taxon>Caldilineales</taxon>
        <taxon>Caldilineaceae</taxon>
    </lineage>
</organism>
<protein>
    <recommendedName>
        <fullName evidence="2">YtxH domain-containing protein</fullName>
    </recommendedName>
</protein>
<accession>A0A6B0YY20</accession>
<proteinExistence type="predicted"/>
<evidence type="ECO:0008006" key="2">
    <source>
        <dbReference type="Google" id="ProtNLM"/>
    </source>
</evidence>
<sequence length="76" mass="8288">MGKSENLVVGLILGAAVGAAVAYVFGPSRATTFDAKYQSRWDRALAEGKEAELKRKAELEEELAETKRRHTPGQRG</sequence>
<reference evidence="1" key="1">
    <citation type="submission" date="2019-09" db="EMBL/GenBank/DDBJ databases">
        <title>Characterisation of the sponge microbiome using genome-centric metagenomics.</title>
        <authorList>
            <person name="Engelberts J.P."/>
            <person name="Robbins S.J."/>
            <person name="De Goeij J.M."/>
            <person name="Aranda M."/>
            <person name="Bell S.C."/>
            <person name="Webster N.S."/>
        </authorList>
    </citation>
    <scope>NUCLEOTIDE SEQUENCE</scope>
    <source>
        <strain evidence="1">SB0664_bin_27</strain>
    </source>
</reference>
<name>A0A6B0YY20_9CHLR</name>
<evidence type="ECO:0000313" key="1">
    <source>
        <dbReference type="EMBL" id="MXY94869.1"/>
    </source>
</evidence>
<gene>
    <name evidence="1" type="ORF">F4Y42_15630</name>
</gene>